<comment type="caution">
    <text evidence="12">The sequence shown here is derived from an EMBL/GenBank/DDBJ whole genome shotgun (WGS) entry which is preliminary data.</text>
</comment>
<feature type="compositionally biased region" description="Polar residues" evidence="10">
    <location>
        <begin position="103"/>
        <end position="120"/>
    </location>
</feature>
<evidence type="ECO:0000256" key="6">
    <source>
        <dbReference type="ARBA" id="ARBA00022840"/>
    </source>
</evidence>
<dbReference type="InterPro" id="IPR011009">
    <property type="entry name" value="Kinase-like_dom_sf"/>
</dbReference>
<protein>
    <recommendedName>
        <fullName evidence="1">non-specific serine/threonine protein kinase</fullName>
        <ecNumber evidence="1">2.7.11.1</ecNumber>
    </recommendedName>
</protein>
<proteinExistence type="predicted"/>
<dbReference type="PROSITE" id="PS50011">
    <property type="entry name" value="PROTEIN_KINASE_DOM"/>
    <property type="match status" value="1"/>
</dbReference>
<dbReference type="InterPro" id="IPR017441">
    <property type="entry name" value="Protein_kinase_ATP_BS"/>
</dbReference>
<accession>W9XMA8</accession>
<feature type="compositionally biased region" description="Polar residues" evidence="10">
    <location>
        <begin position="39"/>
        <end position="49"/>
    </location>
</feature>
<dbReference type="EMBL" id="AMWN01000007">
    <property type="protein sequence ID" value="EXJ81672.1"/>
    <property type="molecule type" value="Genomic_DNA"/>
</dbReference>
<dbReference type="PROSITE" id="PS00107">
    <property type="entry name" value="PROTEIN_KINASE_ATP"/>
    <property type="match status" value="1"/>
</dbReference>
<dbReference type="SMART" id="SM00220">
    <property type="entry name" value="S_TKc"/>
    <property type="match status" value="1"/>
</dbReference>
<dbReference type="SUPFAM" id="SSF56112">
    <property type="entry name" value="Protein kinase-like (PK-like)"/>
    <property type="match status" value="1"/>
</dbReference>
<feature type="region of interest" description="Disordered" evidence="10">
    <location>
        <begin position="1"/>
        <end position="182"/>
    </location>
</feature>
<feature type="region of interest" description="Disordered" evidence="10">
    <location>
        <begin position="1213"/>
        <end position="1267"/>
    </location>
</feature>
<dbReference type="GO" id="GO:0005737">
    <property type="term" value="C:cytoplasm"/>
    <property type="evidence" value="ECO:0007669"/>
    <property type="project" value="TreeGrafter"/>
</dbReference>
<feature type="compositionally biased region" description="Polar residues" evidence="10">
    <location>
        <begin position="1169"/>
        <end position="1179"/>
    </location>
</feature>
<dbReference type="InterPro" id="IPR000719">
    <property type="entry name" value="Prot_kinase_dom"/>
</dbReference>
<comment type="catalytic activity">
    <reaction evidence="7">
        <text>L-threonyl-[protein] + ATP = O-phospho-L-threonyl-[protein] + ADP + H(+)</text>
        <dbReference type="Rhea" id="RHEA:46608"/>
        <dbReference type="Rhea" id="RHEA-COMP:11060"/>
        <dbReference type="Rhea" id="RHEA-COMP:11605"/>
        <dbReference type="ChEBI" id="CHEBI:15378"/>
        <dbReference type="ChEBI" id="CHEBI:30013"/>
        <dbReference type="ChEBI" id="CHEBI:30616"/>
        <dbReference type="ChEBI" id="CHEBI:61977"/>
        <dbReference type="ChEBI" id="CHEBI:456216"/>
        <dbReference type="EC" id="2.7.11.1"/>
    </reaction>
</comment>
<feature type="compositionally biased region" description="Low complexity" evidence="10">
    <location>
        <begin position="159"/>
        <end position="172"/>
    </location>
</feature>
<keyword evidence="5 12" id="KW-0418">Kinase</keyword>
<evidence type="ECO:0000256" key="10">
    <source>
        <dbReference type="SAM" id="MobiDB-lite"/>
    </source>
</evidence>
<feature type="binding site" evidence="9">
    <location>
        <position position="324"/>
    </location>
    <ligand>
        <name>ATP</name>
        <dbReference type="ChEBI" id="CHEBI:30616"/>
    </ligand>
</feature>
<organism evidence="12 13">
    <name type="scientific">Capronia coronata CBS 617.96</name>
    <dbReference type="NCBI Taxonomy" id="1182541"/>
    <lineage>
        <taxon>Eukaryota</taxon>
        <taxon>Fungi</taxon>
        <taxon>Dikarya</taxon>
        <taxon>Ascomycota</taxon>
        <taxon>Pezizomycotina</taxon>
        <taxon>Eurotiomycetes</taxon>
        <taxon>Chaetothyriomycetidae</taxon>
        <taxon>Chaetothyriales</taxon>
        <taxon>Herpotrichiellaceae</taxon>
        <taxon>Capronia</taxon>
    </lineage>
</organism>
<dbReference type="AlphaFoldDB" id="W9XMA8"/>
<sequence>MSDNVGITWASDLRQARRDLDATTDANGSSQSRSRDNEITIQEPETGNASHSSGGDSSSTQRNTPTALSAQISTEPVDETAFDRLDANVQQGSAVSPAFGPDSSHQSLPPSAQTSSTSLKSMAEREVDRNLPAGTSMVHRALSTKSTYGYPRRRRPSHSKSLSHSLSASKRSPLNEHPTYPDQSFAALQGQYPSSRPAPPLRTRSSHPAQNLLYNEMSNWAKPVRDGQPACKGTKTADNTPISSPGLFSPEARVPSSSSLTELGPQLHHLQTPKETHTAEIEHDTFSGNKFINNYEIVQELGRGEHGKVKLGRDIEKGTLVAVKIVPRYSVKRRLGRLGAPEDRTKREVAILKKARHPNVVSLLEVIDDPNKNKVYLILEYVERGEIQWRKRGVREVLAVNNNRFVQERVGIEVPLEPSERDLFYVAQAKRRHEQQEKSRIAASSFIPNWSLEHGGEELDEDEVFSDISRSGSRQFYESNNPSRTGSLEDYPDMALAGSMYGAYAPEAYHSSRKFSIAASAVSHMSSEWNLDETDDEHSYVPAMTLEEARRAFRDTLSGLEFLHFIGIIHRDIKPANLLVSSNGTVKISDFGVSYLGRPTTDEDPENKLTEHDVSALDDEKELARSVGTPAFWAPELCYEDPSMFEEKNGPRITGALDLWALGITLYCMVYARLPFYATEDMGLHEAVCKAEVFLPKSRLVPVDMSRDKPSYQVPSSINSNKRLDYELKFEAVPDPVRDLIRRLLIKDPAKRMTIEEAKQHEWVVEGMRDPSQWFKGPPEMEKESKKKILEIDEKELSHAVGKRNIIERALNTAGRLAGSLLGRSNTRRRAPSIATTASHSSESIGSTSPSMASTAGKHERERMREGRRTSLRGDEVLAALKTSRENTEHPLAQSQTASPDTSPHETYFAESLSAPKAASTGVSPMAEREGRPRGPGRAISVLSTTDSIKTIRASQMQRPPLPLHESSPSVDRPVTRERSMKARVDGLWEGTAKTLARLSSRDRHSQRSERSPVSSRHSSEGDGHTRATIAVSTASAAGAIEPPAALKTPVTSVDDNTAPAKPQMQAPALPRSAFQAPASTEEAFEQARDLNQRRLIREAHQQAEAAAEAASRLPSQSPVNECPPSPDDIMFLEKQRTKASNEPAPFSIGSSGPSASTIASSVDDCGASSVSQSTSNPSFGMESGASSPPGEGFMAPSVDVPTSRKEIEPAFMRTADTITKHDRPTQTATGHSLEDWHNNGHEYGHDADDDSDEDGMMMGAPQRRKI</sequence>
<dbReference type="STRING" id="1182541.W9XMA8"/>
<feature type="compositionally biased region" description="Polar residues" evidence="10">
    <location>
        <begin position="942"/>
        <end position="958"/>
    </location>
</feature>
<feature type="domain" description="Protein kinase" evidence="11">
    <location>
        <begin position="295"/>
        <end position="764"/>
    </location>
</feature>
<dbReference type="CDD" id="cd14008">
    <property type="entry name" value="STKc_LKB1_CaMKK"/>
    <property type="match status" value="1"/>
</dbReference>
<feature type="compositionally biased region" description="Low complexity" evidence="10">
    <location>
        <begin position="1144"/>
        <end position="1162"/>
    </location>
</feature>
<reference evidence="12 13" key="1">
    <citation type="submission" date="2013-03" db="EMBL/GenBank/DDBJ databases">
        <title>The Genome Sequence of Capronia coronata CBS 617.96.</title>
        <authorList>
            <consortium name="The Broad Institute Genomics Platform"/>
            <person name="Cuomo C."/>
            <person name="de Hoog S."/>
            <person name="Gorbushina A."/>
            <person name="Walker B."/>
            <person name="Young S.K."/>
            <person name="Zeng Q."/>
            <person name="Gargeya S."/>
            <person name="Fitzgerald M."/>
            <person name="Haas B."/>
            <person name="Abouelleil A."/>
            <person name="Allen A.W."/>
            <person name="Alvarado L."/>
            <person name="Arachchi H.M."/>
            <person name="Berlin A.M."/>
            <person name="Chapman S.B."/>
            <person name="Gainer-Dewar J."/>
            <person name="Goldberg J."/>
            <person name="Griggs A."/>
            <person name="Gujja S."/>
            <person name="Hansen M."/>
            <person name="Howarth C."/>
            <person name="Imamovic A."/>
            <person name="Ireland A."/>
            <person name="Larimer J."/>
            <person name="McCowan C."/>
            <person name="Murphy C."/>
            <person name="Pearson M."/>
            <person name="Poon T.W."/>
            <person name="Priest M."/>
            <person name="Roberts A."/>
            <person name="Saif S."/>
            <person name="Shea T."/>
            <person name="Sisk P."/>
            <person name="Sykes S."/>
            <person name="Wortman J."/>
            <person name="Nusbaum C."/>
            <person name="Birren B."/>
        </authorList>
    </citation>
    <scope>NUCLEOTIDE SEQUENCE [LARGE SCALE GENOMIC DNA]</scope>
    <source>
        <strain evidence="12 13">CBS 617.96</strain>
    </source>
</reference>
<keyword evidence="3" id="KW-0808">Transferase</keyword>
<feature type="compositionally biased region" description="Low complexity" evidence="10">
    <location>
        <begin position="1035"/>
        <end position="1046"/>
    </location>
</feature>
<feature type="compositionally biased region" description="Polar residues" evidence="10">
    <location>
        <begin position="834"/>
        <end position="854"/>
    </location>
</feature>
<dbReference type="GO" id="GO:0042149">
    <property type="term" value="P:cellular response to glucose starvation"/>
    <property type="evidence" value="ECO:0007669"/>
    <property type="project" value="UniProtKB-ARBA"/>
</dbReference>
<keyword evidence="13" id="KW-1185">Reference proteome</keyword>
<dbReference type="GO" id="GO:0005524">
    <property type="term" value="F:ATP binding"/>
    <property type="evidence" value="ECO:0007669"/>
    <property type="project" value="UniProtKB-UniRule"/>
</dbReference>
<evidence type="ECO:0000256" key="9">
    <source>
        <dbReference type="PROSITE-ProRule" id="PRU10141"/>
    </source>
</evidence>
<dbReference type="RefSeq" id="XP_007726793.1">
    <property type="nucleotide sequence ID" value="XM_007728603.1"/>
</dbReference>
<feature type="region of interest" description="Disordered" evidence="10">
    <location>
        <begin position="224"/>
        <end position="261"/>
    </location>
</feature>
<dbReference type="Proteomes" id="UP000019484">
    <property type="component" value="Unassembled WGS sequence"/>
</dbReference>
<evidence type="ECO:0000256" key="5">
    <source>
        <dbReference type="ARBA" id="ARBA00022777"/>
    </source>
</evidence>
<dbReference type="HOGENOM" id="CLU_004329_1_1_1"/>
<feature type="compositionally biased region" description="Basic and acidic residues" evidence="10">
    <location>
        <begin position="1233"/>
        <end position="1247"/>
    </location>
</feature>
<dbReference type="GO" id="GO:0035556">
    <property type="term" value="P:intracellular signal transduction"/>
    <property type="evidence" value="ECO:0007669"/>
    <property type="project" value="TreeGrafter"/>
</dbReference>
<dbReference type="Gene3D" id="1.10.510.10">
    <property type="entry name" value="Transferase(Phosphotransferase) domain 1"/>
    <property type="match status" value="1"/>
</dbReference>
<dbReference type="InterPro" id="IPR008271">
    <property type="entry name" value="Ser/Thr_kinase_AS"/>
</dbReference>
<keyword evidence="6 9" id="KW-0067">ATP-binding</keyword>
<gene>
    <name evidence="12" type="ORF">A1O1_07737</name>
</gene>
<dbReference type="PANTHER" id="PTHR24346:SF77">
    <property type="entry name" value="SERINE THREONINE PROTEIN KINASE"/>
    <property type="match status" value="1"/>
</dbReference>
<feature type="region of interest" description="Disordered" evidence="10">
    <location>
        <begin position="822"/>
        <end position="1199"/>
    </location>
</feature>
<dbReference type="EC" id="2.7.11.1" evidence="1"/>
<feature type="compositionally biased region" description="Polar residues" evidence="10">
    <location>
        <begin position="893"/>
        <end position="902"/>
    </location>
</feature>
<dbReference type="FunFam" id="3.30.200.20:FF:000206">
    <property type="entry name" value="Serine/threonine-protein kinase Ssp1"/>
    <property type="match status" value="1"/>
</dbReference>
<keyword evidence="4 9" id="KW-0547">Nucleotide-binding</keyword>
<feature type="compositionally biased region" description="Basic and acidic residues" evidence="10">
    <location>
        <begin position="1086"/>
        <end position="1102"/>
    </location>
</feature>
<feature type="compositionally biased region" description="Polar residues" evidence="10">
    <location>
        <begin position="60"/>
        <end position="74"/>
    </location>
</feature>
<dbReference type="Pfam" id="PF00069">
    <property type="entry name" value="Pkinase"/>
    <property type="match status" value="2"/>
</dbReference>
<keyword evidence="2" id="KW-0723">Serine/threonine-protein kinase</keyword>
<feature type="compositionally biased region" description="Low complexity" evidence="10">
    <location>
        <begin position="50"/>
        <end position="59"/>
    </location>
</feature>
<dbReference type="OrthoDB" id="68483at2759"/>
<evidence type="ECO:0000256" key="4">
    <source>
        <dbReference type="ARBA" id="ARBA00022741"/>
    </source>
</evidence>
<dbReference type="Gene3D" id="3.30.200.20">
    <property type="entry name" value="Phosphorylase Kinase, domain 1"/>
    <property type="match status" value="1"/>
</dbReference>
<evidence type="ECO:0000256" key="2">
    <source>
        <dbReference type="ARBA" id="ARBA00022527"/>
    </source>
</evidence>
<evidence type="ECO:0000256" key="7">
    <source>
        <dbReference type="ARBA" id="ARBA00047899"/>
    </source>
</evidence>
<evidence type="ECO:0000256" key="8">
    <source>
        <dbReference type="ARBA" id="ARBA00048679"/>
    </source>
</evidence>
<feature type="compositionally biased region" description="Basic and acidic residues" evidence="10">
    <location>
        <begin position="974"/>
        <end position="987"/>
    </location>
</feature>
<evidence type="ECO:0000256" key="3">
    <source>
        <dbReference type="ARBA" id="ARBA00022679"/>
    </source>
</evidence>
<dbReference type="GO" id="GO:0004674">
    <property type="term" value="F:protein serine/threonine kinase activity"/>
    <property type="evidence" value="ECO:0007669"/>
    <property type="project" value="UniProtKB-KW"/>
</dbReference>
<evidence type="ECO:0000256" key="1">
    <source>
        <dbReference type="ARBA" id="ARBA00012513"/>
    </source>
</evidence>
<dbReference type="GO" id="GO:0001558">
    <property type="term" value="P:regulation of cell growth"/>
    <property type="evidence" value="ECO:0007669"/>
    <property type="project" value="UniProtKB-ARBA"/>
</dbReference>
<feature type="compositionally biased region" description="Basic and acidic residues" evidence="10">
    <location>
        <begin position="1000"/>
        <end position="1011"/>
    </location>
</feature>
<feature type="compositionally biased region" description="Basic and acidic residues" evidence="10">
    <location>
        <begin position="857"/>
        <end position="876"/>
    </location>
</feature>
<dbReference type="PANTHER" id="PTHR24346">
    <property type="entry name" value="MAP/MICROTUBULE AFFINITY-REGULATING KINASE"/>
    <property type="match status" value="1"/>
</dbReference>
<dbReference type="eggNOG" id="KOG0585">
    <property type="taxonomic scope" value="Eukaryota"/>
</dbReference>
<dbReference type="GeneID" id="19162592"/>
<evidence type="ECO:0000259" key="11">
    <source>
        <dbReference type="PROSITE" id="PS50011"/>
    </source>
</evidence>
<dbReference type="PROSITE" id="PS00108">
    <property type="entry name" value="PROTEIN_KINASE_ST"/>
    <property type="match status" value="1"/>
</dbReference>
<evidence type="ECO:0000313" key="12">
    <source>
        <dbReference type="EMBL" id="EXJ81672.1"/>
    </source>
</evidence>
<name>W9XMA8_9EURO</name>
<comment type="catalytic activity">
    <reaction evidence="8">
        <text>L-seryl-[protein] + ATP = O-phospho-L-seryl-[protein] + ADP + H(+)</text>
        <dbReference type="Rhea" id="RHEA:17989"/>
        <dbReference type="Rhea" id="RHEA-COMP:9863"/>
        <dbReference type="Rhea" id="RHEA-COMP:11604"/>
        <dbReference type="ChEBI" id="CHEBI:15378"/>
        <dbReference type="ChEBI" id="CHEBI:29999"/>
        <dbReference type="ChEBI" id="CHEBI:30616"/>
        <dbReference type="ChEBI" id="CHEBI:83421"/>
        <dbReference type="ChEBI" id="CHEBI:456216"/>
        <dbReference type="EC" id="2.7.11.1"/>
    </reaction>
</comment>
<evidence type="ECO:0000313" key="13">
    <source>
        <dbReference type="Proteomes" id="UP000019484"/>
    </source>
</evidence>